<evidence type="ECO:0000313" key="1">
    <source>
        <dbReference type="EMBL" id="STZ68476.1"/>
    </source>
</evidence>
<dbReference type="AlphaFoldDB" id="A0A378TZY4"/>
<organism evidence="1 2">
    <name type="scientific">Neisseria elongata</name>
    <dbReference type="NCBI Taxonomy" id="495"/>
    <lineage>
        <taxon>Bacteria</taxon>
        <taxon>Pseudomonadati</taxon>
        <taxon>Pseudomonadota</taxon>
        <taxon>Betaproteobacteria</taxon>
        <taxon>Neisseriales</taxon>
        <taxon>Neisseriaceae</taxon>
        <taxon>Neisseria</taxon>
    </lineage>
</organism>
<dbReference type="EMBL" id="UGQW01000002">
    <property type="protein sequence ID" value="STZ68476.1"/>
    <property type="molecule type" value="Genomic_DNA"/>
</dbReference>
<proteinExistence type="predicted"/>
<gene>
    <name evidence="1" type="ORF">NCTC10660_01996</name>
</gene>
<dbReference type="RefSeq" id="WP_240317838.1">
    <property type="nucleotide sequence ID" value="NZ_CP031252.1"/>
</dbReference>
<protein>
    <submittedName>
        <fullName evidence="1">Uncharacterized protein conserved in bacteria</fullName>
    </submittedName>
</protein>
<dbReference type="Proteomes" id="UP000254927">
    <property type="component" value="Unassembled WGS sequence"/>
</dbReference>
<accession>A0A378TZY4</accession>
<name>A0A378TZY4_NEIEL</name>
<dbReference type="GeneID" id="93352985"/>
<sequence length="324" mass="36349">MMNLTLAIPSLNRPSERPVPFDTPGLNALLRFGHFTSLPAETSVFYARHLWRGRPEISILAELGLSADTPSLLAAPVCQQMGMNQAHLASGRALSVTAQEAAQWCAGLNDFFCEDGWRFYPFKPDLWLLTLPKQPDWQVPSVLDMLGQADGMERMERYAAPDWLSKQTEIQMWLHAHPLNAARTMPVNGVWLWPGHSDGQAEAGFTATDSSWLLRPGLPHDAAPYDWAAFEAMLEECGQQISDGLIFLDDLTVSVAADDEESYRQLLADWDVRFFTPIRLALQKGRLKNLTLTTDGEHGGVLNIRTKAERAFWKRKKVFTGTLR</sequence>
<evidence type="ECO:0000313" key="2">
    <source>
        <dbReference type="Proteomes" id="UP000254927"/>
    </source>
</evidence>
<reference evidence="1 2" key="1">
    <citation type="submission" date="2018-06" db="EMBL/GenBank/DDBJ databases">
        <authorList>
            <consortium name="Pathogen Informatics"/>
            <person name="Doyle S."/>
        </authorList>
    </citation>
    <scope>NUCLEOTIDE SEQUENCE [LARGE SCALE GENOMIC DNA]</scope>
    <source>
        <strain evidence="1 2">NCTC10660</strain>
    </source>
</reference>